<proteinExistence type="predicted"/>
<gene>
    <name evidence="1" type="ORF">BWI75_25055</name>
</gene>
<protein>
    <submittedName>
        <fullName evidence="1">Uncharacterized protein</fullName>
    </submittedName>
</protein>
<dbReference type="AlphaFoldDB" id="A0A6N8G301"/>
<accession>A0A6N8G301</accession>
<sequence>MQNVIQLLQSGFAEKSVVFAHTQTLLVINVDKNTAYHPPVDDLKADEHLPEASELRQMGCASGKRGINSNIQPSPGFCR</sequence>
<organism evidence="1 2">
    <name type="scientific">Gloeocapsopsis dulcis AAB1 = 1H9</name>
    <dbReference type="NCBI Taxonomy" id="1433147"/>
    <lineage>
        <taxon>Bacteria</taxon>
        <taxon>Bacillati</taxon>
        <taxon>Cyanobacteriota</taxon>
        <taxon>Cyanophyceae</taxon>
        <taxon>Oscillatoriophycideae</taxon>
        <taxon>Chroococcales</taxon>
        <taxon>Chroococcaceae</taxon>
        <taxon>Gloeocapsopsis</taxon>
        <taxon>Gloeocapsopsis dulcis</taxon>
    </lineage>
</organism>
<keyword evidence="2" id="KW-1185">Reference proteome</keyword>
<evidence type="ECO:0000313" key="1">
    <source>
        <dbReference type="EMBL" id="MUL39449.1"/>
    </source>
</evidence>
<evidence type="ECO:0000313" key="2">
    <source>
        <dbReference type="Proteomes" id="UP000441797"/>
    </source>
</evidence>
<reference evidence="1 2" key="1">
    <citation type="journal article" date="2019" name="Front. Microbiol.">
        <title>Genomic Features for Desiccation Tolerance and Sugar Biosynthesis in the Extremophile Gloeocapsopsis sp. UTEX B3054.</title>
        <authorList>
            <person name="Urrejola C."/>
            <person name="Alcorta J."/>
            <person name="Salas L."/>
            <person name="Vasquez M."/>
            <person name="Polz M.F."/>
            <person name="Vicuna R."/>
            <person name="Diez B."/>
        </authorList>
    </citation>
    <scope>NUCLEOTIDE SEQUENCE [LARGE SCALE GENOMIC DNA]</scope>
    <source>
        <strain evidence="1 2">1H9</strain>
    </source>
</reference>
<dbReference type="EMBL" id="NAPY01000083">
    <property type="protein sequence ID" value="MUL39449.1"/>
    <property type="molecule type" value="Genomic_DNA"/>
</dbReference>
<comment type="caution">
    <text evidence="1">The sequence shown here is derived from an EMBL/GenBank/DDBJ whole genome shotgun (WGS) entry which is preliminary data.</text>
</comment>
<name>A0A6N8G301_9CHRO</name>
<dbReference type="Proteomes" id="UP000441797">
    <property type="component" value="Unassembled WGS sequence"/>
</dbReference>